<gene>
    <name evidence="2" type="ORF">BME96_14950</name>
</gene>
<evidence type="ECO:0000313" key="2">
    <source>
        <dbReference type="EMBL" id="APC49411.1"/>
    </source>
</evidence>
<dbReference type="Proteomes" id="UP000182945">
    <property type="component" value="Chromosome"/>
</dbReference>
<accession>A0AAC9J120</accession>
<dbReference type="RefSeq" id="WP_071649461.1">
    <property type="nucleotide sequence ID" value="NZ_CP017962.1"/>
</dbReference>
<dbReference type="AlphaFoldDB" id="A0AAC9J120"/>
<dbReference type="KEGG" id="vhl:BME96_14950"/>
<organism evidence="2 3">
    <name type="scientific">Virgibacillus halodenitrificans</name>
    <name type="common">Bacillus halodenitrificans</name>
    <dbReference type="NCBI Taxonomy" id="1482"/>
    <lineage>
        <taxon>Bacteria</taxon>
        <taxon>Bacillati</taxon>
        <taxon>Bacillota</taxon>
        <taxon>Bacilli</taxon>
        <taxon>Bacillales</taxon>
        <taxon>Bacillaceae</taxon>
        <taxon>Virgibacillus</taxon>
    </lineage>
</organism>
<dbReference type="EMBL" id="CP017962">
    <property type="protein sequence ID" value="APC49411.1"/>
    <property type="molecule type" value="Genomic_DNA"/>
</dbReference>
<protein>
    <submittedName>
        <fullName evidence="2">Uncharacterized protein</fullName>
    </submittedName>
</protein>
<proteinExistence type="predicted"/>
<feature type="transmembrane region" description="Helical" evidence="1">
    <location>
        <begin position="162"/>
        <end position="182"/>
    </location>
</feature>
<evidence type="ECO:0000313" key="3">
    <source>
        <dbReference type="Proteomes" id="UP000182945"/>
    </source>
</evidence>
<keyword evidence="1" id="KW-0812">Transmembrane</keyword>
<feature type="transmembrane region" description="Helical" evidence="1">
    <location>
        <begin position="58"/>
        <end position="76"/>
    </location>
</feature>
<feature type="transmembrane region" description="Helical" evidence="1">
    <location>
        <begin position="122"/>
        <end position="141"/>
    </location>
</feature>
<sequence length="214" mass="24471">MNIKKSEERISASMNVKWRLSQGLFFFFKGNMYILAMLLLFYLNKSNWRYDGANQVETFIFSFECFFILLILLVIVRPAQKKSDIPTSSIVKNLVGFIIAFIITGLISLMMIPAGLPFPSTMVFFILATNLLVAFYSLAFHKAAIALFKTNTEKEKKKIADYVFMYIAILFSGLNHLVQSVLDRQPLLINKLIALLFILLLCMQLITSGTIFTY</sequence>
<feature type="transmembrane region" description="Helical" evidence="1">
    <location>
        <begin position="188"/>
        <end position="212"/>
    </location>
</feature>
<evidence type="ECO:0000256" key="1">
    <source>
        <dbReference type="SAM" id="Phobius"/>
    </source>
</evidence>
<feature type="transmembrane region" description="Helical" evidence="1">
    <location>
        <begin position="97"/>
        <end position="116"/>
    </location>
</feature>
<reference evidence="2 3" key="1">
    <citation type="submission" date="2016-11" db="EMBL/GenBank/DDBJ databases">
        <title>Complete genome sequencing of Virgibacillus halodenitrificans PDB-F2.</title>
        <authorList>
            <person name="Sun Z."/>
            <person name="Zhou Y."/>
            <person name="Li H."/>
        </authorList>
    </citation>
    <scope>NUCLEOTIDE SEQUENCE [LARGE SCALE GENOMIC DNA]</scope>
    <source>
        <strain evidence="2 3">PDB-F2</strain>
    </source>
</reference>
<keyword evidence="1" id="KW-0472">Membrane</keyword>
<feature type="transmembrane region" description="Helical" evidence="1">
    <location>
        <begin position="20"/>
        <end position="43"/>
    </location>
</feature>
<dbReference type="GeneID" id="71515707"/>
<keyword evidence="1" id="KW-1133">Transmembrane helix</keyword>
<name>A0AAC9J120_VIRHA</name>